<dbReference type="Pfam" id="PF07690">
    <property type="entry name" value="MFS_1"/>
    <property type="match status" value="1"/>
</dbReference>
<keyword evidence="8" id="KW-1185">Reference proteome</keyword>
<feature type="transmembrane region" description="Helical" evidence="5">
    <location>
        <begin position="12"/>
        <end position="35"/>
    </location>
</feature>
<feature type="transmembrane region" description="Helical" evidence="5">
    <location>
        <begin position="143"/>
        <end position="162"/>
    </location>
</feature>
<proteinExistence type="predicted"/>
<comment type="caution">
    <text evidence="7">The sequence shown here is derived from an EMBL/GenBank/DDBJ whole genome shotgun (WGS) entry which is preliminary data.</text>
</comment>
<dbReference type="PROSITE" id="PS00216">
    <property type="entry name" value="SUGAR_TRANSPORT_1"/>
    <property type="match status" value="1"/>
</dbReference>
<feature type="transmembrane region" description="Helical" evidence="5">
    <location>
        <begin position="309"/>
        <end position="332"/>
    </location>
</feature>
<gene>
    <name evidence="7" type="ORF">ACFOOT_07635</name>
</gene>
<dbReference type="PANTHER" id="PTHR23508:SF10">
    <property type="entry name" value="CARBOXYLIC ACID TRANSPORTER PROTEIN HOMOLOG"/>
    <property type="match status" value="1"/>
</dbReference>
<feature type="transmembrane region" description="Helical" evidence="5">
    <location>
        <begin position="344"/>
        <end position="367"/>
    </location>
</feature>
<keyword evidence="4 5" id="KW-0472">Membrane</keyword>
<evidence type="ECO:0000259" key="6">
    <source>
        <dbReference type="PROSITE" id="PS50850"/>
    </source>
</evidence>
<evidence type="ECO:0000313" key="7">
    <source>
        <dbReference type="EMBL" id="MFC3671291.1"/>
    </source>
</evidence>
<evidence type="ECO:0000256" key="3">
    <source>
        <dbReference type="ARBA" id="ARBA00022989"/>
    </source>
</evidence>
<accession>A0ABV7V1Q6</accession>
<feature type="transmembrane region" description="Helical" evidence="5">
    <location>
        <begin position="109"/>
        <end position="131"/>
    </location>
</feature>
<dbReference type="InterPro" id="IPR036259">
    <property type="entry name" value="MFS_trans_sf"/>
</dbReference>
<name>A0ABV7V1Q6_9SPHN</name>
<feature type="transmembrane region" description="Helical" evidence="5">
    <location>
        <begin position="80"/>
        <end position="103"/>
    </location>
</feature>
<dbReference type="Gene3D" id="1.20.1250.20">
    <property type="entry name" value="MFS general substrate transporter like domains"/>
    <property type="match status" value="2"/>
</dbReference>
<keyword evidence="3 5" id="KW-1133">Transmembrane helix</keyword>
<dbReference type="SUPFAM" id="SSF103473">
    <property type="entry name" value="MFS general substrate transporter"/>
    <property type="match status" value="1"/>
</dbReference>
<evidence type="ECO:0000313" key="8">
    <source>
        <dbReference type="Proteomes" id="UP001595683"/>
    </source>
</evidence>
<sequence>MSPSVEWSRRGIAVMWLCFVLNMVDGVNVFALTYVAPALQQQFGVGASAFSIVFSAGLVGMAAGGLGVAPLADRFGRRPIVLMALALMAGAMIASALATGIWTLALARVIVGLGIGTVLASITALSAGFAPDRMRHVATGVPQAGYPIGATIAGFVVAPLLPVHGWQAVFVGAGLVSLALIPICWFALPEAPDRAVARDMPARARASLGTALGGARRRNTALMWLCTINGFMALYFIASWITKLAIQAGLAPGDAIVASAIYNGGAFVGTIALSFLATRWDLRWLMLAMLCGASVLFLVFGAVAMPLWVLLVVCFLIGITLQGGVNCNYPLAASLYPAEVRATGIGWAMGVGRAGALLGPVIGGAAMGAGLPLVAVFAIFCVPMLLTGLCAVAIRLG</sequence>
<dbReference type="EMBL" id="JBHRYE010000011">
    <property type="protein sequence ID" value="MFC3671291.1"/>
    <property type="molecule type" value="Genomic_DNA"/>
</dbReference>
<feature type="transmembrane region" description="Helical" evidence="5">
    <location>
        <begin position="47"/>
        <end position="68"/>
    </location>
</feature>
<dbReference type="InterPro" id="IPR011701">
    <property type="entry name" value="MFS"/>
</dbReference>
<feature type="transmembrane region" description="Helical" evidence="5">
    <location>
        <begin position="168"/>
        <end position="188"/>
    </location>
</feature>
<reference evidence="8" key="1">
    <citation type="journal article" date="2019" name="Int. J. Syst. Evol. Microbiol.">
        <title>The Global Catalogue of Microorganisms (GCM) 10K type strain sequencing project: providing services to taxonomists for standard genome sequencing and annotation.</title>
        <authorList>
            <consortium name="The Broad Institute Genomics Platform"/>
            <consortium name="The Broad Institute Genome Sequencing Center for Infectious Disease"/>
            <person name="Wu L."/>
            <person name="Ma J."/>
        </authorList>
    </citation>
    <scope>NUCLEOTIDE SEQUENCE [LARGE SCALE GENOMIC DNA]</scope>
    <source>
        <strain evidence="8">KCTC 42224</strain>
    </source>
</reference>
<evidence type="ECO:0000256" key="1">
    <source>
        <dbReference type="ARBA" id="ARBA00004141"/>
    </source>
</evidence>
<comment type="subcellular location">
    <subcellularLocation>
        <location evidence="1">Membrane</location>
        <topology evidence="1">Multi-pass membrane protein</topology>
    </subcellularLocation>
</comment>
<evidence type="ECO:0000256" key="2">
    <source>
        <dbReference type="ARBA" id="ARBA00022692"/>
    </source>
</evidence>
<evidence type="ECO:0000256" key="5">
    <source>
        <dbReference type="SAM" id="Phobius"/>
    </source>
</evidence>
<dbReference type="InterPro" id="IPR020846">
    <property type="entry name" value="MFS_dom"/>
</dbReference>
<feature type="domain" description="Major facilitator superfamily (MFS) profile" evidence="6">
    <location>
        <begin position="14"/>
        <end position="397"/>
    </location>
</feature>
<feature type="transmembrane region" description="Helical" evidence="5">
    <location>
        <begin position="373"/>
        <end position="394"/>
    </location>
</feature>
<dbReference type="PROSITE" id="PS50850">
    <property type="entry name" value="MFS"/>
    <property type="match status" value="1"/>
</dbReference>
<feature type="transmembrane region" description="Helical" evidence="5">
    <location>
        <begin position="256"/>
        <end position="277"/>
    </location>
</feature>
<dbReference type="RefSeq" id="WP_191322552.1">
    <property type="nucleotide sequence ID" value="NZ_BMZP01000001.1"/>
</dbReference>
<dbReference type="PANTHER" id="PTHR23508">
    <property type="entry name" value="CARBOXYLIC ACID TRANSPORTER PROTEIN HOMOLOG"/>
    <property type="match status" value="1"/>
</dbReference>
<dbReference type="InterPro" id="IPR005829">
    <property type="entry name" value="Sugar_transporter_CS"/>
</dbReference>
<organism evidence="7 8">
    <name type="scientific">Novosphingobium pokkalii</name>
    <dbReference type="NCBI Taxonomy" id="1770194"/>
    <lineage>
        <taxon>Bacteria</taxon>
        <taxon>Pseudomonadati</taxon>
        <taxon>Pseudomonadota</taxon>
        <taxon>Alphaproteobacteria</taxon>
        <taxon>Sphingomonadales</taxon>
        <taxon>Sphingomonadaceae</taxon>
        <taxon>Novosphingobium</taxon>
    </lineage>
</organism>
<protein>
    <submittedName>
        <fullName evidence="7">MFS transporter</fullName>
    </submittedName>
</protein>
<evidence type="ECO:0000256" key="4">
    <source>
        <dbReference type="ARBA" id="ARBA00023136"/>
    </source>
</evidence>
<feature type="transmembrane region" description="Helical" evidence="5">
    <location>
        <begin position="221"/>
        <end position="241"/>
    </location>
</feature>
<feature type="transmembrane region" description="Helical" evidence="5">
    <location>
        <begin position="284"/>
        <end position="303"/>
    </location>
</feature>
<dbReference type="Proteomes" id="UP001595683">
    <property type="component" value="Unassembled WGS sequence"/>
</dbReference>
<keyword evidence="2 5" id="KW-0812">Transmembrane</keyword>